<evidence type="ECO:0000313" key="7">
    <source>
        <dbReference type="EMBL" id="TCP11073.1"/>
    </source>
</evidence>
<dbReference type="GO" id="GO:0016301">
    <property type="term" value="F:kinase activity"/>
    <property type="evidence" value="ECO:0007669"/>
    <property type="project" value="UniProtKB-KW"/>
</dbReference>
<dbReference type="InterPro" id="IPR050406">
    <property type="entry name" value="FGGY_Carb_Kinase"/>
</dbReference>
<dbReference type="InterPro" id="IPR000577">
    <property type="entry name" value="Carb_kinase_FGGY"/>
</dbReference>
<dbReference type="PROSITE" id="PS00445">
    <property type="entry name" value="FGGY_KINASES_2"/>
    <property type="match status" value="1"/>
</dbReference>
<dbReference type="PANTHER" id="PTHR43095">
    <property type="entry name" value="SUGAR KINASE"/>
    <property type="match status" value="1"/>
</dbReference>
<sequence length="485" mass="53937">MNYYLGIDCGGTFIKAALFSENTEMIACVRENVVVISEQSGYAERDMLSLWQICASVIHKTIQKSGISATLIKGVSISAQGKGIFLLDKQKNPLGRAILSSDQRSLNIVKNWQDENIPEKLYPITRQTLWTGHPVSILRWIKEYQPERYDDIGFVLMSHDYLRFCLTNELYCEETNISESNLYNMELGKYDAKLAELLGLDGILEKLPPVIQSNKIAGYVTKEAAKQSGLAIGTPVVGGIFDVVSTALCADLDDDTKLNVVLGTWTVVSGITDYIDPKQKLPFVYGRIPEANKFIVHEASPTSAGNLEWFTKQWASLNYDDINQGIASLPPATSSVLFVPFLYGSNAGLGMQAGFYGLQAHHTQIHLLQAVYEGVLFSLMHHLTRMLQRFPKTKILRVTGGPTKSAIWMQMLADLTGIPVEVPNIEETGCLGAALMAIQGVNLEKGIVNIEKRMQIFKPNPDNFVLYQKKYGRYQNLVKALQSLN</sequence>
<dbReference type="InterPro" id="IPR018485">
    <property type="entry name" value="FGGY_C"/>
</dbReference>
<gene>
    <name evidence="7" type="ORF">EV697_11024</name>
</gene>
<evidence type="ECO:0000313" key="8">
    <source>
        <dbReference type="Proteomes" id="UP000294841"/>
    </source>
</evidence>
<dbReference type="Pfam" id="PF00370">
    <property type="entry name" value="FGGY_N"/>
    <property type="match status" value="1"/>
</dbReference>
<dbReference type="OrthoDB" id="9805576at2"/>
<dbReference type="GO" id="GO:0016773">
    <property type="term" value="F:phosphotransferase activity, alcohol group as acceptor"/>
    <property type="evidence" value="ECO:0007669"/>
    <property type="project" value="InterPro"/>
</dbReference>
<evidence type="ECO:0000256" key="4">
    <source>
        <dbReference type="RuleBase" id="RU003733"/>
    </source>
</evidence>
<evidence type="ECO:0000256" key="2">
    <source>
        <dbReference type="ARBA" id="ARBA00022679"/>
    </source>
</evidence>
<dbReference type="PIRSF" id="PIRSF000538">
    <property type="entry name" value="GlpK"/>
    <property type="match status" value="1"/>
</dbReference>
<dbReference type="EMBL" id="SLXI01000010">
    <property type="protein sequence ID" value="TCP11073.1"/>
    <property type="molecule type" value="Genomic_DNA"/>
</dbReference>
<dbReference type="InterPro" id="IPR043129">
    <property type="entry name" value="ATPase_NBD"/>
</dbReference>
<dbReference type="AlphaFoldDB" id="A0A4R2MWE4"/>
<evidence type="ECO:0000256" key="1">
    <source>
        <dbReference type="ARBA" id="ARBA00009156"/>
    </source>
</evidence>
<feature type="domain" description="Carbohydrate kinase FGGY C-terminal" evidence="6">
    <location>
        <begin position="258"/>
        <end position="437"/>
    </location>
</feature>
<dbReference type="PANTHER" id="PTHR43095:SF3">
    <property type="entry name" value="L-XYLULOSE_3-KETO-L-GULONATE KINASE"/>
    <property type="match status" value="1"/>
</dbReference>
<evidence type="ECO:0000256" key="3">
    <source>
        <dbReference type="ARBA" id="ARBA00022777"/>
    </source>
</evidence>
<name>A0A4R2MWE4_9PAST</name>
<dbReference type="CDD" id="cd07802">
    <property type="entry name" value="ASKHA_NBD_FGGY_EcLyxK-like"/>
    <property type="match status" value="1"/>
</dbReference>
<reference evidence="7 8" key="1">
    <citation type="submission" date="2019-03" db="EMBL/GenBank/DDBJ databases">
        <title>Genomic Encyclopedia of Type Strains, Phase IV (KMG-IV): sequencing the most valuable type-strain genomes for metagenomic binning, comparative biology and taxonomic classification.</title>
        <authorList>
            <person name="Goeker M."/>
        </authorList>
    </citation>
    <scope>NUCLEOTIDE SEQUENCE [LARGE SCALE GENOMIC DNA]</scope>
    <source>
        <strain evidence="7 8">DSM 28231</strain>
    </source>
</reference>
<comment type="similarity">
    <text evidence="1 4">Belongs to the FGGY kinase family.</text>
</comment>
<protein>
    <submittedName>
        <fullName evidence="7">3-keto-L-gulonate kinase /L-xylulose kinase</fullName>
    </submittedName>
</protein>
<comment type="caution">
    <text evidence="7">The sequence shown here is derived from an EMBL/GenBank/DDBJ whole genome shotgun (WGS) entry which is preliminary data.</text>
</comment>
<dbReference type="Pfam" id="PF02782">
    <property type="entry name" value="FGGY_C"/>
    <property type="match status" value="1"/>
</dbReference>
<evidence type="ECO:0000259" key="5">
    <source>
        <dbReference type="Pfam" id="PF00370"/>
    </source>
</evidence>
<keyword evidence="3 4" id="KW-0418">Kinase</keyword>
<proteinExistence type="inferred from homology"/>
<dbReference type="Proteomes" id="UP000294841">
    <property type="component" value="Unassembled WGS sequence"/>
</dbReference>
<keyword evidence="2 4" id="KW-0808">Transferase</keyword>
<feature type="domain" description="Carbohydrate kinase FGGY N-terminal" evidence="5">
    <location>
        <begin position="3"/>
        <end position="249"/>
    </location>
</feature>
<dbReference type="Gene3D" id="3.30.420.40">
    <property type="match status" value="2"/>
</dbReference>
<dbReference type="SUPFAM" id="SSF53067">
    <property type="entry name" value="Actin-like ATPase domain"/>
    <property type="match status" value="2"/>
</dbReference>
<dbReference type="InterPro" id="IPR018484">
    <property type="entry name" value="FGGY_N"/>
</dbReference>
<accession>A0A4R2MWE4</accession>
<organism evidence="7 8">
    <name type="scientific">Bisgaardia hudsonensis</name>
    <dbReference type="NCBI Taxonomy" id="109472"/>
    <lineage>
        <taxon>Bacteria</taxon>
        <taxon>Pseudomonadati</taxon>
        <taxon>Pseudomonadota</taxon>
        <taxon>Gammaproteobacteria</taxon>
        <taxon>Pasteurellales</taxon>
        <taxon>Pasteurellaceae</taxon>
        <taxon>Bisgaardia</taxon>
    </lineage>
</organism>
<dbReference type="RefSeq" id="WP_132025022.1">
    <property type="nucleotide sequence ID" value="NZ_CP016605.1"/>
</dbReference>
<dbReference type="InterPro" id="IPR018483">
    <property type="entry name" value="Carb_kinase_FGGY_CS"/>
</dbReference>
<keyword evidence="8" id="KW-1185">Reference proteome</keyword>
<evidence type="ECO:0000259" key="6">
    <source>
        <dbReference type="Pfam" id="PF02782"/>
    </source>
</evidence>
<dbReference type="GO" id="GO:0005975">
    <property type="term" value="P:carbohydrate metabolic process"/>
    <property type="evidence" value="ECO:0007669"/>
    <property type="project" value="InterPro"/>
</dbReference>